<dbReference type="PANTHER" id="PTHR36454:SF1">
    <property type="entry name" value="DUF1015 DOMAIN-CONTAINING PROTEIN"/>
    <property type="match status" value="1"/>
</dbReference>
<evidence type="ECO:0000313" key="1">
    <source>
        <dbReference type="EMBL" id="CAB4659743.1"/>
    </source>
</evidence>
<dbReference type="AlphaFoldDB" id="A0A6J6LGA7"/>
<dbReference type="InterPro" id="IPR008323">
    <property type="entry name" value="UCP033563"/>
</dbReference>
<dbReference type="Pfam" id="PF06245">
    <property type="entry name" value="DUF1015"/>
    <property type="match status" value="1"/>
</dbReference>
<dbReference type="EMBL" id="CAEZWM010000102">
    <property type="protein sequence ID" value="CAB4659743.1"/>
    <property type="molecule type" value="Genomic_DNA"/>
</dbReference>
<dbReference type="PANTHER" id="PTHR36454">
    <property type="entry name" value="LMO2823 PROTEIN"/>
    <property type="match status" value="1"/>
</dbReference>
<sequence length="411" mass="43930">MPEFLPFRGLRYTSGGVLDSVTAPPYDVIDPSQHSALAQRDQFNAVRLILPEGDASDSNPYSVAARLLSEWSSSDVLGLDDEPAFYVYRMSFKERHGAARTTTGVLGALSLPEHIGTGEVLPHERTLPKAKSDRLEILRATRANLDPIWGLCTTVGLTDSLDAATKAAPLAECTDEFGVHHAVWALTDPAGVKAVIDTLAGGPLVLADGHHRFETALAYRAEQGSNDPGSDAILCFVVELEEKQLVVHAIHRLLSEVPSNFLELVAQTCEVRDAGPHTAEGIAALHDAVGIEDAIGLVLPDRLFLLIPDTKALDEACRSLPDSLHNVASAHFETLIGPLLGEAALTYRNDAEDCAEIVANGGAAAAIILAPVSVATIRDAGQAGVRMPEKTTFFWPKPRTGMVFRLLDSAS</sequence>
<proteinExistence type="predicted"/>
<protein>
    <submittedName>
        <fullName evidence="1">Unannotated protein</fullName>
    </submittedName>
</protein>
<organism evidence="1">
    <name type="scientific">freshwater metagenome</name>
    <dbReference type="NCBI Taxonomy" id="449393"/>
    <lineage>
        <taxon>unclassified sequences</taxon>
        <taxon>metagenomes</taxon>
        <taxon>ecological metagenomes</taxon>
    </lineage>
</organism>
<reference evidence="1" key="1">
    <citation type="submission" date="2020-05" db="EMBL/GenBank/DDBJ databases">
        <authorList>
            <person name="Chiriac C."/>
            <person name="Salcher M."/>
            <person name="Ghai R."/>
            <person name="Kavagutti S V."/>
        </authorList>
    </citation>
    <scope>NUCLEOTIDE SEQUENCE</scope>
</reference>
<name>A0A6J6LGA7_9ZZZZ</name>
<accession>A0A6J6LGA7</accession>
<gene>
    <name evidence="1" type="ORF">UFOPK2242_00892</name>
</gene>